<evidence type="ECO:0008006" key="5">
    <source>
        <dbReference type="Google" id="ProtNLM"/>
    </source>
</evidence>
<dbReference type="OMA" id="EYYMEGM"/>
<protein>
    <recommendedName>
        <fullName evidence="5">Lipoyl synthase</fullName>
    </recommendedName>
</protein>
<dbReference type="PANTHER" id="PTHR10949:SF0">
    <property type="entry name" value="LIPOYL SYNTHASE, MITOCHONDRIAL"/>
    <property type="match status" value="1"/>
</dbReference>
<dbReference type="AlphaFoldDB" id="A0A7J6R411"/>
<evidence type="ECO:0000256" key="2">
    <source>
        <dbReference type="ARBA" id="ARBA00022485"/>
    </source>
</evidence>
<accession>A0A7J6R411</accession>
<name>A0A7J6R411_PEROL</name>
<keyword evidence="2" id="KW-0411">Iron-sulfur</keyword>
<dbReference type="PANTHER" id="PTHR10949">
    <property type="entry name" value="LIPOYL SYNTHASE"/>
    <property type="match status" value="1"/>
</dbReference>
<dbReference type="InterPro" id="IPR058240">
    <property type="entry name" value="rSAM_sf"/>
</dbReference>
<comment type="cofactor">
    <cofactor evidence="1">
        <name>[4Fe-4S] cluster</name>
        <dbReference type="ChEBI" id="CHEBI:49883"/>
    </cofactor>
</comment>
<keyword evidence="4" id="KW-1185">Reference proteome</keyword>
<dbReference type="SUPFAM" id="SSF102114">
    <property type="entry name" value="Radical SAM enzymes"/>
    <property type="match status" value="1"/>
</dbReference>
<dbReference type="Proteomes" id="UP000553632">
    <property type="component" value="Unassembled WGS sequence"/>
</dbReference>
<feature type="non-terminal residue" evidence="3">
    <location>
        <position position="1"/>
    </location>
</feature>
<comment type="caution">
    <text evidence="3">The sequence shown here is derived from an EMBL/GenBank/DDBJ whole genome shotgun (WGS) entry which is preliminary data.</text>
</comment>
<dbReference type="GO" id="GO:0051539">
    <property type="term" value="F:4 iron, 4 sulfur cluster binding"/>
    <property type="evidence" value="ECO:0007669"/>
    <property type="project" value="UniProtKB-KW"/>
</dbReference>
<keyword evidence="2" id="KW-0408">Iron</keyword>
<proteinExistence type="predicted"/>
<evidence type="ECO:0000313" key="3">
    <source>
        <dbReference type="EMBL" id="KAF4714410.1"/>
    </source>
</evidence>
<organism evidence="3 4">
    <name type="scientific">Perkinsus olseni</name>
    <name type="common">Perkinsus atlanticus</name>
    <dbReference type="NCBI Taxonomy" id="32597"/>
    <lineage>
        <taxon>Eukaryota</taxon>
        <taxon>Sar</taxon>
        <taxon>Alveolata</taxon>
        <taxon>Perkinsozoa</taxon>
        <taxon>Perkinsea</taxon>
        <taxon>Perkinsida</taxon>
        <taxon>Perkinsidae</taxon>
        <taxon>Perkinsus</taxon>
    </lineage>
</organism>
<keyword evidence="2" id="KW-0479">Metal-binding</keyword>
<sequence>VEQAMKDLRSSGVDVVTFGQYLQPTKRHMKVTRYVTPEEFKKWKTVAEGMGFMYCASGPMVRSSYRAGEYYMEGMIRQKKKRGVVE</sequence>
<reference evidence="3 4" key="1">
    <citation type="submission" date="2020-04" db="EMBL/GenBank/DDBJ databases">
        <title>Perkinsus olseni comparative genomics.</title>
        <authorList>
            <person name="Bogema D.R."/>
        </authorList>
    </citation>
    <scope>NUCLEOTIDE SEQUENCE [LARGE SCALE GENOMIC DNA]</scope>
    <source>
        <strain evidence="3 4">ATCC PRA-207</strain>
    </source>
</reference>
<dbReference type="InterPro" id="IPR003698">
    <property type="entry name" value="Lipoyl_synth"/>
</dbReference>
<dbReference type="EMBL" id="JABANO010028917">
    <property type="protein sequence ID" value="KAF4714410.1"/>
    <property type="molecule type" value="Genomic_DNA"/>
</dbReference>
<evidence type="ECO:0000256" key="1">
    <source>
        <dbReference type="ARBA" id="ARBA00001966"/>
    </source>
</evidence>
<keyword evidence="2" id="KW-0004">4Fe-4S</keyword>
<gene>
    <name evidence="3" type="ORF">FOZ63_011069</name>
</gene>
<evidence type="ECO:0000313" key="4">
    <source>
        <dbReference type="Proteomes" id="UP000553632"/>
    </source>
</evidence>
<dbReference type="GO" id="GO:0016992">
    <property type="term" value="F:lipoate synthase activity"/>
    <property type="evidence" value="ECO:0007669"/>
    <property type="project" value="InterPro"/>
</dbReference>